<proteinExistence type="predicted"/>
<evidence type="ECO:0000256" key="1">
    <source>
        <dbReference type="SAM" id="MobiDB-lite"/>
    </source>
</evidence>
<comment type="caution">
    <text evidence="2">The sequence shown here is derived from an EMBL/GenBank/DDBJ whole genome shotgun (WGS) entry which is preliminary data.</text>
</comment>
<feature type="region of interest" description="Disordered" evidence="1">
    <location>
        <begin position="83"/>
        <end position="115"/>
    </location>
</feature>
<evidence type="ECO:0000313" key="3">
    <source>
        <dbReference type="Proteomes" id="UP000820818"/>
    </source>
</evidence>
<gene>
    <name evidence="2" type="ORF">GHT06_012869</name>
</gene>
<dbReference type="AlphaFoldDB" id="A0AAD5KZ41"/>
<evidence type="ECO:0000313" key="2">
    <source>
        <dbReference type="EMBL" id="KAI9561907.1"/>
    </source>
</evidence>
<organism evidence="2 3">
    <name type="scientific">Daphnia sinensis</name>
    <dbReference type="NCBI Taxonomy" id="1820382"/>
    <lineage>
        <taxon>Eukaryota</taxon>
        <taxon>Metazoa</taxon>
        <taxon>Ecdysozoa</taxon>
        <taxon>Arthropoda</taxon>
        <taxon>Crustacea</taxon>
        <taxon>Branchiopoda</taxon>
        <taxon>Diplostraca</taxon>
        <taxon>Cladocera</taxon>
        <taxon>Anomopoda</taxon>
        <taxon>Daphniidae</taxon>
        <taxon>Daphnia</taxon>
        <taxon>Daphnia similis group</taxon>
    </lineage>
</organism>
<name>A0AAD5KZ41_9CRUS</name>
<feature type="compositionally biased region" description="Basic and acidic residues" evidence="1">
    <location>
        <begin position="105"/>
        <end position="115"/>
    </location>
</feature>
<reference evidence="2 3" key="1">
    <citation type="submission" date="2022-05" db="EMBL/GenBank/DDBJ databases">
        <title>A multi-omics perspective on studying reproductive biology in Daphnia sinensis.</title>
        <authorList>
            <person name="Jia J."/>
        </authorList>
    </citation>
    <scope>NUCLEOTIDE SEQUENCE [LARGE SCALE GENOMIC DNA]</scope>
    <source>
        <strain evidence="2 3">WSL</strain>
    </source>
</reference>
<dbReference type="EMBL" id="WJBH02000003">
    <property type="protein sequence ID" value="KAI9561907.1"/>
    <property type="molecule type" value="Genomic_DNA"/>
</dbReference>
<sequence>MSTIHSNGKGAAYRYSACEESYDSTESESENDSGCSHFYRQTAKVRFTRTTSKIQHHLQTKAASDEGKQELFGCLRRSSSTSQMSQYLESSHAVKGERGTLGNRRSPESEKRYQELEKTRREIQRMDHFQQLEQQKREERNGLNKTNSTLSSSASIPSIPLCQPCSLPDSWIAQLPPSAESSLDERVKLLVHLRNHYGHPLLVVRSCFEGLRQLAPMDSTKSSLGDLSEKVQHILAILKEVGCEKEVHSFAALELSGLVNKISEDLREKWALHIKEKSSVVPLPDLGEFATWLERYAESTRRR</sequence>
<dbReference type="Proteomes" id="UP000820818">
    <property type="component" value="Linkage Group LG3"/>
</dbReference>
<accession>A0AAD5KZ41</accession>
<keyword evidence="3" id="KW-1185">Reference proteome</keyword>
<protein>
    <submittedName>
        <fullName evidence="2">Uncharacterized protein</fullName>
    </submittedName>
</protein>